<comment type="caution">
    <text evidence="2">The sequence shown here is derived from an EMBL/GenBank/DDBJ whole genome shotgun (WGS) entry which is preliminary data.</text>
</comment>
<dbReference type="EMBL" id="JAUOPB010000007">
    <property type="protein sequence ID" value="MDO6422936.1"/>
    <property type="molecule type" value="Genomic_DNA"/>
</dbReference>
<feature type="domain" description="Ice-binding protein C-terminal" evidence="1">
    <location>
        <begin position="209"/>
        <end position="230"/>
    </location>
</feature>
<dbReference type="NCBIfam" id="TIGR02595">
    <property type="entry name" value="PEP_CTERM"/>
    <property type="match status" value="1"/>
</dbReference>
<reference evidence="2" key="1">
    <citation type="submission" date="2023-07" db="EMBL/GenBank/DDBJ databases">
        <title>Genome content predicts the carbon catabolic preferences of heterotrophic bacteria.</title>
        <authorList>
            <person name="Gralka M."/>
        </authorList>
    </citation>
    <scope>NUCLEOTIDE SEQUENCE</scope>
    <source>
        <strain evidence="2">I3M17_2</strain>
    </source>
</reference>
<dbReference type="Pfam" id="PF07589">
    <property type="entry name" value="PEP-CTERM"/>
    <property type="match status" value="1"/>
</dbReference>
<evidence type="ECO:0000259" key="1">
    <source>
        <dbReference type="Pfam" id="PF07589"/>
    </source>
</evidence>
<dbReference type="RefSeq" id="WP_303492779.1">
    <property type="nucleotide sequence ID" value="NZ_JAUOPB010000007.1"/>
</dbReference>
<gene>
    <name evidence="2" type="ORF">Q4521_10665</name>
</gene>
<accession>A0AAW7X8P3</accession>
<dbReference type="InterPro" id="IPR013424">
    <property type="entry name" value="Ice-binding_C"/>
</dbReference>
<organism evidence="2 3">
    <name type="scientific">Saccharophagus degradans</name>
    <dbReference type="NCBI Taxonomy" id="86304"/>
    <lineage>
        <taxon>Bacteria</taxon>
        <taxon>Pseudomonadati</taxon>
        <taxon>Pseudomonadota</taxon>
        <taxon>Gammaproteobacteria</taxon>
        <taxon>Cellvibrionales</taxon>
        <taxon>Cellvibrionaceae</taxon>
        <taxon>Saccharophagus</taxon>
    </lineage>
</organism>
<evidence type="ECO:0000313" key="2">
    <source>
        <dbReference type="EMBL" id="MDO6422936.1"/>
    </source>
</evidence>
<sequence length="232" mass="23619">MDMQKNSKNNGTTTFTSVVAAFALLVCSLSAWSIPYGNLQGFAEFPAGAVSFADAVVSYTPGSGGLTAANMDASKALGAPDYAGGGACSNAADCRFVSLGAGGSIVLQFIDNYLTGSNSSDYDLWIFEVGPDVEDTLVDVSTDGVDWESVGSVGGSTSGIDLDAFGFGVSNLFSFVRLTDVASEGGTSGASVGADIDAVGAISTIVAHVPEPNTFFLFALGLTALFLSRKHI</sequence>
<proteinExistence type="predicted"/>
<dbReference type="AlphaFoldDB" id="A0AAW7X8P3"/>
<protein>
    <submittedName>
        <fullName evidence="2">PEP-CTERM sorting domain-containing protein</fullName>
    </submittedName>
</protein>
<dbReference type="Proteomes" id="UP001169760">
    <property type="component" value="Unassembled WGS sequence"/>
</dbReference>
<evidence type="ECO:0000313" key="3">
    <source>
        <dbReference type="Proteomes" id="UP001169760"/>
    </source>
</evidence>
<name>A0AAW7X8P3_9GAMM</name>